<dbReference type="OrthoDB" id="2624308at2759"/>
<feature type="transmembrane region" description="Helical" evidence="1">
    <location>
        <begin position="581"/>
        <end position="600"/>
    </location>
</feature>
<keyword evidence="1" id="KW-1133">Transmembrane helix</keyword>
<evidence type="ECO:0000313" key="3">
    <source>
        <dbReference type="Proteomes" id="UP000235786"/>
    </source>
</evidence>
<evidence type="ECO:0000256" key="1">
    <source>
        <dbReference type="SAM" id="Phobius"/>
    </source>
</evidence>
<evidence type="ECO:0000313" key="2">
    <source>
        <dbReference type="EMBL" id="PMD42857.1"/>
    </source>
</evidence>
<organism evidence="2 3">
    <name type="scientific">Hyaloscypha variabilis (strain UAMH 11265 / GT02V1 / F)</name>
    <name type="common">Meliniomyces variabilis</name>
    <dbReference type="NCBI Taxonomy" id="1149755"/>
    <lineage>
        <taxon>Eukaryota</taxon>
        <taxon>Fungi</taxon>
        <taxon>Dikarya</taxon>
        <taxon>Ascomycota</taxon>
        <taxon>Pezizomycotina</taxon>
        <taxon>Leotiomycetes</taxon>
        <taxon>Helotiales</taxon>
        <taxon>Hyaloscyphaceae</taxon>
        <taxon>Hyaloscypha</taxon>
        <taxon>Hyaloscypha variabilis</taxon>
    </lineage>
</organism>
<accession>A0A2J6RWH4</accession>
<reference evidence="2 3" key="1">
    <citation type="submission" date="2016-04" db="EMBL/GenBank/DDBJ databases">
        <title>A degradative enzymes factory behind the ericoid mycorrhizal symbiosis.</title>
        <authorList>
            <consortium name="DOE Joint Genome Institute"/>
            <person name="Martino E."/>
            <person name="Morin E."/>
            <person name="Grelet G."/>
            <person name="Kuo A."/>
            <person name="Kohler A."/>
            <person name="Daghino S."/>
            <person name="Barry K."/>
            <person name="Choi C."/>
            <person name="Cichocki N."/>
            <person name="Clum A."/>
            <person name="Copeland A."/>
            <person name="Hainaut M."/>
            <person name="Haridas S."/>
            <person name="Labutti K."/>
            <person name="Lindquist E."/>
            <person name="Lipzen A."/>
            <person name="Khouja H.-R."/>
            <person name="Murat C."/>
            <person name="Ohm R."/>
            <person name="Olson A."/>
            <person name="Spatafora J."/>
            <person name="Veneault-Fourrey C."/>
            <person name="Henrissat B."/>
            <person name="Grigoriev I."/>
            <person name="Martin F."/>
            <person name="Perotto S."/>
        </authorList>
    </citation>
    <scope>NUCLEOTIDE SEQUENCE [LARGE SCALE GENOMIC DNA]</scope>
    <source>
        <strain evidence="2 3">F</strain>
    </source>
</reference>
<gene>
    <name evidence="2" type="ORF">L207DRAFT_424067</name>
</gene>
<feature type="transmembrane region" description="Helical" evidence="1">
    <location>
        <begin position="539"/>
        <end position="561"/>
    </location>
</feature>
<proteinExistence type="predicted"/>
<dbReference type="STRING" id="1149755.A0A2J6RWH4"/>
<keyword evidence="1" id="KW-0812">Transmembrane</keyword>
<dbReference type="EMBL" id="KZ613943">
    <property type="protein sequence ID" value="PMD42857.1"/>
    <property type="molecule type" value="Genomic_DNA"/>
</dbReference>
<keyword evidence="3" id="KW-1185">Reference proteome</keyword>
<name>A0A2J6RWH4_HYAVF</name>
<dbReference type="AlphaFoldDB" id="A0A2J6RWH4"/>
<keyword evidence="1" id="KW-0472">Membrane</keyword>
<evidence type="ECO:0008006" key="4">
    <source>
        <dbReference type="Google" id="ProtNLM"/>
    </source>
</evidence>
<sequence>MNQHGGSYVPGGANPYAKPVHLRGIFHFFNPETRYRFKYPHLYQLPAYQYDSIQSYRHRDSMGRVSNNQMDDRYLSPSDGHLAKLHVQATDALYDAPGTTTWRRTYIRNVAPINVRIATWVIDFADDPNSWKDWGWILLRFIPSSFALTFFIIGSDSVPIKYYLKYAPLPYKFHGYAKAARNQLENAETRGSSKALHAEKRVAERLLLPRYLCFLKSPEDTGLRGAVPMLVSTWQAMQHANSVLSYLFVAYSAEQFNHGSNDDMEALHQIAERATRDAQLPAYWVACSCMPDPSELEDDVYRISDIMRGAKAMAIAVGAPSKNEYGTTTMDLLKHWGRRMWTFPEVLLSQNDEVRVYARKSQLDTPLVISKTQFASQVWSDATVSRQMVDHYAGSLGLSRLELVTVALECLRTRQTTQYLPGDQSYALMGLLRLRPKIDSTDTAFQAFARLSLMNDSDQLLERVICTLPKTLTQEWYEMGDAYGASLWDIYPKCQVAGVGEHDTVIIDGAYGTSIRWKSFHRIWNARVLTWKRWLAWKLLHCSSSFVLIGFILFILGVRANTPQTETFDGFTYQVGGYGGGSQYIGIGLLLIFFGGLGWFMSPRLLRLLLGGKFWNTQAAAFGFEGYLNLATIERSIFGGNFGRLSWSPNTSPLSRHHKNAYGECIGDDPIDDIDVRDLVNKAMTAGPGEQRIFTLVDTYTMQVTLFQAVNPPIALVICGSEGGMKRAIACSYDWRTETLYRETVLRVPTTVLNRMSRVNKLKLGLKRPIVQSRRRMG</sequence>
<protein>
    <recommendedName>
        <fullName evidence="4">Heterokaryon incompatibility domain-containing protein</fullName>
    </recommendedName>
</protein>
<dbReference type="Proteomes" id="UP000235786">
    <property type="component" value="Unassembled WGS sequence"/>
</dbReference>